<comment type="caution">
    <text evidence="1">The sequence shown here is derived from an EMBL/GenBank/DDBJ whole genome shotgun (WGS) entry which is preliminary data.</text>
</comment>
<protein>
    <submittedName>
        <fullName evidence="1">Uncharacterized protein</fullName>
    </submittedName>
</protein>
<reference evidence="1" key="1">
    <citation type="journal article" date="2015" name="Nature">
        <title>Complex archaea that bridge the gap between prokaryotes and eukaryotes.</title>
        <authorList>
            <person name="Spang A."/>
            <person name="Saw J.H."/>
            <person name="Jorgensen S.L."/>
            <person name="Zaremba-Niedzwiedzka K."/>
            <person name="Martijn J."/>
            <person name="Lind A.E."/>
            <person name="van Eijk R."/>
            <person name="Schleper C."/>
            <person name="Guy L."/>
            <person name="Ettema T.J."/>
        </authorList>
    </citation>
    <scope>NUCLEOTIDE SEQUENCE</scope>
</reference>
<sequence length="47" mass="4886">VTAGSWADALVKAAALTVEQLVKPVGVSMFSDSAVPRLEAILIESDE</sequence>
<name>A0A0F9JD75_9ZZZZ</name>
<dbReference type="AlphaFoldDB" id="A0A0F9JD75"/>
<dbReference type="EMBL" id="LAZR01011715">
    <property type="protein sequence ID" value="KKM60246.1"/>
    <property type="molecule type" value="Genomic_DNA"/>
</dbReference>
<accession>A0A0F9JD75</accession>
<feature type="non-terminal residue" evidence="1">
    <location>
        <position position="1"/>
    </location>
</feature>
<organism evidence="1">
    <name type="scientific">marine sediment metagenome</name>
    <dbReference type="NCBI Taxonomy" id="412755"/>
    <lineage>
        <taxon>unclassified sequences</taxon>
        <taxon>metagenomes</taxon>
        <taxon>ecological metagenomes</taxon>
    </lineage>
</organism>
<evidence type="ECO:0000313" key="1">
    <source>
        <dbReference type="EMBL" id="KKM60246.1"/>
    </source>
</evidence>
<gene>
    <name evidence="1" type="ORF">LCGC14_1543730</name>
</gene>
<proteinExistence type="predicted"/>